<gene>
    <name evidence="1" type="ORF">ATH50_3053</name>
</gene>
<dbReference type="RefSeq" id="WP_199722755.1">
    <property type="nucleotide sequence ID" value="NZ_CP034145.1"/>
</dbReference>
<dbReference type="OrthoDB" id="202660at2157"/>
<name>A0A3M0CV54_9EURY</name>
<dbReference type="Proteomes" id="UP000277326">
    <property type="component" value="Unassembled WGS sequence"/>
</dbReference>
<sequence>MDVDAAYVFRVTFRLDAPEVEVDPEQFETVVRKPAVEPGTEGWRFFEAALWRGEVTDAAYLRSLAEDWLSVPVESVTFSELRTDEAYLDALRDAIAGSGAFEDTPQEVLHAHLGSSIRVE</sequence>
<evidence type="ECO:0000313" key="2">
    <source>
        <dbReference type="Proteomes" id="UP000277326"/>
    </source>
</evidence>
<protein>
    <recommendedName>
        <fullName evidence="3">LWR-salt protein</fullName>
    </recommendedName>
</protein>
<accession>A0A3M0CV54</accession>
<dbReference type="Pfam" id="PF26423">
    <property type="entry name" value="LWR_salt"/>
    <property type="match status" value="1"/>
</dbReference>
<organism evidence="1 2">
    <name type="scientific">Haloplanus aerogenes</name>
    <dbReference type="NCBI Taxonomy" id="660522"/>
    <lineage>
        <taxon>Archaea</taxon>
        <taxon>Methanobacteriati</taxon>
        <taxon>Methanobacteriota</taxon>
        <taxon>Stenosarchaea group</taxon>
        <taxon>Halobacteria</taxon>
        <taxon>Halobacteriales</taxon>
        <taxon>Haloferacaceae</taxon>
        <taxon>Haloplanus</taxon>
    </lineage>
</organism>
<proteinExistence type="predicted"/>
<dbReference type="NCBIfam" id="NF033910">
    <property type="entry name" value="LWR_salt"/>
    <property type="match status" value="1"/>
</dbReference>
<reference evidence="1 2" key="1">
    <citation type="journal article" date="2015" name="Stand. Genomic Sci.">
        <title>Genomic Encyclopedia of Bacterial and Archaeal Type Strains, Phase III: the genomes of soil and plant-associated and newly described type strains.</title>
        <authorList>
            <person name="Whitman W.B."/>
            <person name="Woyke T."/>
            <person name="Klenk H.P."/>
            <person name="Zhou Y."/>
            <person name="Lilburn T.G."/>
            <person name="Beck B.J."/>
            <person name="De Vos P."/>
            <person name="Vandamme P."/>
            <person name="Eisen J.A."/>
            <person name="Garrity G."/>
            <person name="Hugenholtz P."/>
            <person name="Kyrpides N.C."/>
        </authorList>
    </citation>
    <scope>NUCLEOTIDE SEQUENCE [LARGE SCALE GENOMIC DNA]</scope>
    <source>
        <strain evidence="1 2">CGMCC 1.10124</strain>
    </source>
</reference>
<dbReference type="EMBL" id="REFS01000006">
    <property type="protein sequence ID" value="RMB12897.1"/>
    <property type="molecule type" value="Genomic_DNA"/>
</dbReference>
<dbReference type="InterPro" id="IPR049798">
    <property type="entry name" value="LWR_salt"/>
</dbReference>
<evidence type="ECO:0008006" key="3">
    <source>
        <dbReference type="Google" id="ProtNLM"/>
    </source>
</evidence>
<dbReference type="GeneID" id="38472684"/>
<evidence type="ECO:0000313" key="1">
    <source>
        <dbReference type="EMBL" id="RMB12897.1"/>
    </source>
</evidence>
<comment type="caution">
    <text evidence="1">The sequence shown here is derived from an EMBL/GenBank/DDBJ whole genome shotgun (WGS) entry which is preliminary data.</text>
</comment>
<dbReference type="AlphaFoldDB" id="A0A3M0CV54"/>